<dbReference type="EMBL" id="WVTD01000001">
    <property type="protein sequence ID" value="MYL96263.1"/>
    <property type="molecule type" value="Genomic_DNA"/>
</dbReference>
<accession>A0A7X4K6H8</accession>
<evidence type="ECO:0000313" key="3">
    <source>
        <dbReference type="Proteomes" id="UP000465810"/>
    </source>
</evidence>
<sequence length="45" mass="4923">MSSYRGKHPVQFWYFTILLGIVAVTCVGYGLLVLLQVVPVGAGLR</sequence>
<keyword evidence="3" id="KW-1185">Reference proteome</keyword>
<gene>
    <name evidence="2" type="ORF">GR702_00550</name>
</gene>
<dbReference type="RefSeq" id="WP_160984009.1">
    <property type="nucleotide sequence ID" value="NZ_WVTD01000001.1"/>
</dbReference>
<protein>
    <submittedName>
        <fullName evidence="2">Uncharacterized protein</fullName>
    </submittedName>
</protein>
<proteinExistence type="predicted"/>
<dbReference type="AlphaFoldDB" id="A0A7X4K6H8"/>
<feature type="transmembrane region" description="Helical" evidence="1">
    <location>
        <begin position="12"/>
        <end position="35"/>
    </location>
</feature>
<reference evidence="2 3" key="1">
    <citation type="submission" date="2019-12" db="EMBL/GenBank/DDBJ databases">
        <authorList>
            <person name="Feng G."/>
            <person name="Zhu H."/>
        </authorList>
    </citation>
    <scope>NUCLEOTIDE SEQUENCE [LARGE SCALE GENOMIC DNA]</scope>
    <source>
        <strain evidence="2 3">FGD1</strain>
    </source>
</reference>
<keyword evidence="1" id="KW-0472">Membrane</keyword>
<keyword evidence="1" id="KW-1133">Transmembrane helix</keyword>
<name>A0A7X4K6H8_9SPHN</name>
<dbReference type="Proteomes" id="UP000465810">
    <property type="component" value="Unassembled WGS sequence"/>
</dbReference>
<comment type="caution">
    <text evidence="2">The sequence shown here is derived from an EMBL/GenBank/DDBJ whole genome shotgun (WGS) entry which is preliminary data.</text>
</comment>
<evidence type="ECO:0000256" key="1">
    <source>
        <dbReference type="SAM" id="Phobius"/>
    </source>
</evidence>
<evidence type="ECO:0000313" key="2">
    <source>
        <dbReference type="EMBL" id="MYL96263.1"/>
    </source>
</evidence>
<keyword evidence="1" id="KW-0812">Transmembrane</keyword>
<organism evidence="2 3">
    <name type="scientific">Novosphingobium silvae</name>
    <dbReference type="NCBI Taxonomy" id="2692619"/>
    <lineage>
        <taxon>Bacteria</taxon>
        <taxon>Pseudomonadati</taxon>
        <taxon>Pseudomonadota</taxon>
        <taxon>Alphaproteobacteria</taxon>
        <taxon>Sphingomonadales</taxon>
        <taxon>Sphingomonadaceae</taxon>
        <taxon>Novosphingobium</taxon>
    </lineage>
</organism>